<keyword evidence="9" id="KW-0963">Cytoplasm</keyword>
<feature type="region of interest" description="Interaction with tRNA" evidence="9">
    <location>
        <begin position="171"/>
        <end position="173"/>
    </location>
</feature>
<dbReference type="Pfam" id="PF03054">
    <property type="entry name" value="tRNA_Me_trans"/>
    <property type="match status" value="1"/>
</dbReference>
<evidence type="ECO:0000313" key="13">
    <source>
        <dbReference type="Proteomes" id="UP000230709"/>
    </source>
</evidence>
<dbReference type="GO" id="GO:0005524">
    <property type="term" value="F:ATP binding"/>
    <property type="evidence" value="ECO:0007669"/>
    <property type="project" value="UniProtKB-KW"/>
</dbReference>
<dbReference type="InterPro" id="IPR014729">
    <property type="entry name" value="Rossmann-like_a/b/a_fold"/>
</dbReference>
<dbReference type="NCBIfam" id="NF001138">
    <property type="entry name" value="PRK00143.1"/>
    <property type="match status" value="1"/>
</dbReference>
<evidence type="ECO:0000259" key="10">
    <source>
        <dbReference type="Pfam" id="PF20258"/>
    </source>
</evidence>
<dbReference type="EMBL" id="CP023737">
    <property type="protein sequence ID" value="ATQ67645.1"/>
    <property type="molecule type" value="Genomic_DNA"/>
</dbReference>
<dbReference type="CDD" id="cd01998">
    <property type="entry name" value="MnmA_TRMU-like"/>
    <property type="match status" value="1"/>
</dbReference>
<keyword evidence="7" id="KW-1015">Disulfide bond</keyword>
<keyword evidence="3 9" id="KW-0819">tRNA processing</keyword>
<dbReference type="FunFam" id="2.30.30.280:FF:000001">
    <property type="entry name" value="tRNA-specific 2-thiouridylase MnmA"/>
    <property type="match status" value="1"/>
</dbReference>
<feature type="domain" description="tRNA-specific 2-thiouridylase MnmA-like C-terminal" evidence="10">
    <location>
        <begin position="307"/>
        <end position="390"/>
    </location>
</feature>
<dbReference type="Gene3D" id="2.30.30.280">
    <property type="entry name" value="Adenine nucleotide alpha hydrolases-like domains"/>
    <property type="match status" value="1"/>
</dbReference>
<organism evidence="12 13">
    <name type="scientific">Methylosinus trichosporium (strain ATCC 35070 / NCIMB 11131 / UNIQEM 75 / OB3b)</name>
    <dbReference type="NCBI Taxonomy" id="595536"/>
    <lineage>
        <taxon>Bacteria</taxon>
        <taxon>Pseudomonadati</taxon>
        <taxon>Pseudomonadota</taxon>
        <taxon>Alphaproteobacteria</taxon>
        <taxon>Hyphomicrobiales</taxon>
        <taxon>Methylocystaceae</taxon>
        <taxon>Methylosinus</taxon>
    </lineage>
</organism>
<dbReference type="Pfam" id="PF20258">
    <property type="entry name" value="tRNA_Me_trans_C"/>
    <property type="match status" value="1"/>
</dbReference>
<dbReference type="Gene3D" id="3.40.50.620">
    <property type="entry name" value="HUPs"/>
    <property type="match status" value="1"/>
</dbReference>
<dbReference type="InterPro" id="IPR004506">
    <property type="entry name" value="MnmA-like"/>
</dbReference>
<dbReference type="GO" id="GO:0002143">
    <property type="term" value="P:tRNA wobble position uridine thiolation"/>
    <property type="evidence" value="ECO:0007669"/>
    <property type="project" value="TreeGrafter"/>
</dbReference>
<dbReference type="Gene3D" id="2.40.30.10">
    <property type="entry name" value="Translation factors"/>
    <property type="match status" value="1"/>
</dbReference>
<dbReference type="SUPFAM" id="SSF52402">
    <property type="entry name" value="Adenine nucleotide alpha hydrolases-like"/>
    <property type="match status" value="1"/>
</dbReference>
<accession>A0A2D2CY44</accession>
<gene>
    <name evidence="9" type="primary">mnmA</name>
    <name evidence="12" type="ORF">CQW49_06910</name>
</gene>
<dbReference type="InterPro" id="IPR046884">
    <property type="entry name" value="MnmA-like_central"/>
</dbReference>
<dbReference type="RefSeq" id="WP_003612012.1">
    <property type="nucleotide sequence ID" value="NZ_ADVE02000001.1"/>
</dbReference>
<dbReference type="FunFam" id="3.40.50.620:FF:000115">
    <property type="entry name" value="tRNA-specific 2-thiouridylase MnmA"/>
    <property type="match status" value="1"/>
</dbReference>
<dbReference type="GO" id="GO:0000049">
    <property type="term" value="F:tRNA binding"/>
    <property type="evidence" value="ECO:0007669"/>
    <property type="project" value="UniProtKB-KW"/>
</dbReference>
<dbReference type="KEGG" id="mtw:CQW49_06910"/>
<dbReference type="GO" id="GO:0103016">
    <property type="term" value="F:tRNA-uridine 2-sulfurtransferase activity"/>
    <property type="evidence" value="ECO:0007669"/>
    <property type="project" value="UniProtKB-EC"/>
</dbReference>
<evidence type="ECO:0000256" key="6">
    <source>
        <dbReference type="ARBA" id="ARBA00022884"/>
    </source>
</evidence>
<feature type="site" description="Interaction with tRNA" evidence="9">
    <location>
        <position position="370"/>
    </location>
</feature>
<dbReference type="Pfam" id="PF20259">
    <property type="entry name" value="tRNA_Me_trans_M"/>
    <property type="match status" value="1"/>
</dbReference>
<reference evidence="13" key="1">
    <citation type="submission" date="2017-10" db="EMBL/GenBank/DDBJ databases">
        <title>Completed PacBio SMRT sequence of Methylosinus trichosporium OB3b reveals presence of a third large plasmid.</title>
        <authorList>
            <person name="Charles T.C."/>
            <person name="Lynch M.D.J."/>
            <person name="Heil J.R."/>
            <person name="Cheng J."/>
        </authorList>
    </citation>
    <scope>NUCLEOTIDE SEQUENCE [LARGE SCALE GENOMIC DNA]</scope>
    <source>
        <strain evidence="13">OB3b</strain>
    </source>
</reference>
<feature type="active site" description="Cysteine persulfide intermediate" evidence="9">
    <location>
        <position position="221"/>
    </location>
</feature>
<keyword evidence="13" id="KW-1185">Reference proteome</keyword>
<dbReference type="HAMAP" id="MF_00144">
    <property type="entry name" value="tRNA_thiouridyl_MnmA"/>
    <property type="match status" value="1"/>
</dbReference>
<evidence type="ECO:0000256" key="4">
    <source>
        <dbReference type="ARBA" id="ARBA00022741"/>
    </source>
</evidence>
<dbReference type="Proteomes" id="UP000230709">
    <property type="component" value="Chromosome"/>
</dbReference>
<comment type="similarity">
    <text evidence="9">Belongs to the MnmA/TRMU family.</text>
</comment>
<evidence type="ECO:0000313" key="12">
    <source>
        <dbReference type="EMBL" id="ATQ67645.1"/>
    </source>
</evidence>
<sequence length="411" mass="43927">MTTAGAGVPDETELNSLGLPKPAQDTRVVVAMSGGVDSSVVAALLAEQGYDVVGVTLQLYDHGEAVHRKGSCCAGQDIHDARRVAARLGIPHYVLDFETRFRETVIDTFAQSYASGETPVPCVACNQFVKFVDLFETAKDLGADALATGHYIASRPGRGGRGLYRAMDAARDQSYFLFATTRPQLDMLRFPLGEYAKPDVRELARRFDLDVAEKPDSQDICFVPSGHYSDIVERLSPGAAVPGEIVHVDGRVLGRHAGVIHYTIGQRRGLGLGAAVAGRASDPLYVVRLDAARARVIVGPREALETRSVRLRDVNWIGEGELADLPEGGLEIEARVRSTRPPTPARLLPLAGGGAQVLFETGEFGVSPGQACVFYDRDGARARVLGGGFIAAAEHAAEPTEPILAEEGRAT</sequence>
<feature type="binding site" evidence="9">
    <location>
        <position position="57"/>
    </location>
    <ligand>
        <name>ATP</name>
        <dbReference type="ChEBI" id="CHEBI:30616"/>
    </ligand>
</feature>
<comment type="caution">
    <text evidence="9">Lacks conserved residue(s) required for the propagation of feature annotation.</text>
</comment>
<keyword evidence="4 9" id="KW-0547">Nucleotide-binding</keyword>
<evidence type="ECO:0000256" key="2">
    <source>
        <dbReference type="ARBA" id="ARBA00022679"/>
    </source>
</evidence>
<dbReference type="AlphaFoldDB" id="A0A2D2CY44"/>
<comment type="catalytic activity">
    <reaction evidence="8 9">
        <text>S-sulfanyl-L-cysteinyl-[protein] + uridine(34) in tRNA + AH2 + ATP = 2-thiouridine(34) in tRNA + L-cysteinyl-[protein] + A + AMP + diphosphate + H(+)</text>
        <dbReference type="Rhea" id="RHEA:47032"/>
        <dbReference type="Rhea" id="RHEA-COMP:10131"/>
        <dbReference type="Rhea" id="RHEA-COMP:11726"/>
        <dbReference type="Rhea" id="RHEA-COMP:11727"/>
        <dbReference type="Rhea" id="RHEA-COMP:11728"/>
        <dbReference type="ChEBI" id="CHEBI:13193"/>
        <dbReference type="ChEBI" id="CHEBI:15378"/>
        <dbReference type="ChEBI" id="CHEBI:17499"/>
        <dbReference type="ChEBI" id="CHEBI:29950"/>
        <dbReference type="ChEBI" id="CHEBI:30616"/>
        <dbReference type="ChEBI" id="CHEBI:33019"/>
        <dbReference type="ChEBI" id="CHEBI:61963"/>
        <dbReference type="ChEBI" id="CHEBI:65315"/>
        <dbReference type="ChEBI" id="CHEBI:87170"/>
        <dbReference type="ChEBI" id="CHEBI:456215"/>
        <dbReference type="EC" id="2.8.1.13"/>
    </reaction>
</comment>
<dbReference type="GO" id="GO:0005737">
    <property type="term" value="C:cytoplasm"/>
    <property type="evidence" value="ECO:0007669"/>
    <property type="project" value="UniProtKB-SubCell"/>
</dbReference>
<dbReference type="STRING" id="595536.GCA_000178815_03773"/>
<feature type="binding site" evidence="9">
    <location>
        <begin position="31"/>
        <end position="38"/>
    </location>
    <ligand>
        <name>ATP</name>
        <dbReference type="ChEBI" id="CHEBI:30616"/>
    </ligand>
</feature>
<feature type="active site" description="Nucleophile" evidence="9">
    <location>
        <position position="125"/>
    </location>
</feature>
<feature type="site" description="Interaction with tRNA" evidence="9">
    <location>
        <position position="150"/>
    </location>
</feature>
<evidence type="ECO:0000256" key="5">
    <source>
        <dbReference type="ARBA" id="ARBA00022840"/>
    </source>
</evidence>
<keyword evidence="1 9" id="KW-0820">tRNA-binding</keyword>
<evidence type="ECO:0000259" key="11">
    <source>
        <dbReference type="Pfam" id="PF20259"/>
    </source>
</evidence>
<comment type="subcellular location">
    <subcellularLocation>
        <location evidence="9">Cytoplasm</location>
    </subcellularLocation>
</comment>
<evidence type="ECO:0000256" key="1">
    <source>
        <dbReference type="ARBA" id="ARBA00022555"/>
    </source>
</evidence>
<evidence type="ECO:0000256" key="7">
    <source>
        <dbReference type="ARBA" id="ARBA00023157"/>
    </source>
</evidence>
<keyword evidence="6 9" id="KW-0694">RNA-binding</keyword>
<evidence type="ECO:0000256" key="3">
    <source>
        <dbReference type="ARBA" id="ARBA00022694"/>
    </source>
</evidence>
<dbReference type="PANTHER" id="PTHR11933:SF5">
    <property type="entry name" value="MITOCHONDRIAL TRNA-SPECIFIC 2-THIOURIDYLASE 1"/>
    <property type="match status" value="1"/>
</dbReference>
<proteinExistence type="inferred from homology"/>
<dbReference type="NCBIfam" id="TIGR00420">
    <property type="entry name" value="trmU"/>
    <property type="match status" value="1"/>
</dbReference>
<protein>
    <recommendedName>
        <fullName evidence="9">tRNA-specific 2-thiouridylase MnmA</fullName>
        <ecNumber evidence="9">2.8.1.13</ecNumber>
    </recommendedName>
</protein>
<dbReference type="InterPro" id="IPR023382">
    <property type="entry name" value="MnmA-like_central_sf"/>
</dbReference>
<evidence type="ECO:0000256" key="9">
    <source>
        <dbReference type="HAMAP-Rule" id="MF_00144"/>
    </source>
</evidence>
<feature type="domain" description="tRNA-specific 2-thiouridylase MnmA-like central" evidence="11">
    <location>
        <begin position="242"/>
        <end position="299"/>
    </location>
</feature>
<feature type="binding site" evidence="9">
    <location>
        <position position="149"/>
    </location>
    <ligand>
        <name>ATP</name>
        <dbReference type="ChEBI" id="CHEBI:30616"/>
    </ligand>
</feature>
<evidence type="ECO:0000256" key="8">
    <source>
        <dbReference type="ARBA" id="ARBA00051542"/>
    </source>
</evidence>
<dbReference type="InterPro" id="IPR046885">
    <property type="entry name" value="MnmA-like_C"/>
</dbReference>
<keyword evidence="5 9" id="KW-0067">ATP-binding</keyword>
<name>A0A2D2CY44_METT3</name>
<comment type="function">
    <text evidence="9">Catalyzes the 2-thiolation of uridine at the wobble position (U34) of tRNA, leading to the formation of s(2)U34.</text>
</comment>
<dbReference type="PANTHER" id="PTHR11933">
    <property type="entry name" value="TRNA 5-METHYLAMINOMETHYL-2-THIOURIDYLATE -METHYLTRANSFERASE"/>
    <property type="match status" value="1"/>
</dbReference>
<keyword evidence="2 9" id="KW-0808">Transferase</keyword>
<dbReference type="EC" id="2.8.1.13" evidence="9"/>